<dbReference type="EMBL" id="CCKQ01002061">
    <property type="protein sequence ID" value="CDW73156.1"/>
    <property type="molecule type" value="Genomic_DNA"/>
</dbReference>
<dbReference type="Proteomes" id="UP000039865">
    <property type="component" value="Unassembled WGS sequence"/>
</dbReference>
<feature type="compositionally biased region" description="Polar residues" evidence="1">
    <location>
        <begin position="252"/>
        <end position="266"/>
    </location>
</feature>
<accession>A0A077ZX94</accession>
<organism evidence="2 3">
    <name type="scientific">Stylonychia lemnae</name>
    <name type="common">Ciliate</name>
    <dbReference type="NCBI Taxonomy" id="5949"/>
    <lineage>
        <taxon>Eukaryota</taxon>
        <taxon>Sar</taxon>
        <taxon>Alveolata</taxon>
        <taxon>Ciliophora</taxon>
        <taxon>Intramacronucleata</taxon>
        <taxon>Spirotrichea</taxon>
        <taxon>Stichotrichia</taxon>
        <taxon>Sporadotrichida</taxon>
        <taxon>Oxytrichidae</taxon>
        <taxon>Stylonychinae</taxon>
        <taxon>Stylonychia</taxon>
    </lineage>
</organism>
<dbReference type="InParanoid" id="A0A077ZX94"/>
<feature type="region of interest" description="Disordered" evidence="1">
    <location>
        <begin position="237"/>
        <end position="272"/>
    </location>
</feature>
<evidence type="ECO:0000313" key="2">
    <source>
        <dbReference type="EMBL" id="CDW73156.1"/>
    </source>
</evidence>
<keyword evidence="3" id="KW-1185">Reference proteome</keyword>
<reference evidence="2 3" key="1">
    <citation type="submission" date="2014-06" db="EMBL/GenBank/DDBJ databases">
        <authorList>
            <person name="Swart Estienne"/>
        </authorList>
    </citation>
    <scope>NUCLEOTIDE SEQUENCE [LARGE SCALE GENOMIC DNA]</scope>
    <source>
        <strain evidence="2 3">130c</strain>
    </source>
</reference>
<feature type="compositionally biased region" description="Low complexity" evidence="1">
    <location>
        <begin position="42"/>
        <end position="54"/>
    </location>
</feature>
<name>A0A077ZX94_STYLE</name>
<evidence type="ECO:0000256" key="1">
    <source>
        <dbReference type="SAM" id="MobiDB-lite"/>
    </source>
</evidence>
<gene>
    <name evidence="2" type="primary">Contig1028.g1118</name>
    <name evidence="2" type="ORF">STYLEM_2132</name>
</gene>
<feature type="region of interest" description="Disordered" evidence="1">
    <location>
        <begin position="1"/>
        <end position="165"/>
    </location>
</feature>
<dbReference type="AlphaFoldDB" id="A0A077ZX94"/>
<evidence type="ECO:0000313" key="3">
    <source>
        <dbReference type="Proteomes" id="UP000039865"/>
    </source>
</evidence>
<sequence length="532" mass="61361">MTQRNQPTTQDLSVDRGQQNKEQTTSLNQSLVGNDKLRSSINTARNQATQNQQQIKLISEKYKPVRQTSTNNSKSRNNSSNNKRNLGLFSKTLQHTKQPEIIPRQALYKDSVLPGSSKRSSHEPKTYNSNQSDKRTQLYQGQSHTQQNHNDINQDSKKSIQSPSEQNYNFQNQVQNHSFSQSMEEEKPASNQVDQNLLEMLDKAIDLDFFNRSQQKLNEQGEIRSGHSKSLNRIIEKNDSQQIQANRRDTSKFNSSFQNKSIGSDSNNHKDQINRDNYSFLEKMVDQSIEFNPNEMLQSDNMIANSKNDSELNDQQNNTTDLMHKNIFYSDLRVSQADGLEIENHFMMNQISQNNGNMEQYQIGHINNPPFTTPQKQNLTPVKDNTKNRERLKTPDSISQLLQEVERFQKKQDQPQLEQEQRQGISDFRDILNQDKSKSFTQIGGDIPMLTNSLKVKGIIKSMNEEQQELIGQILKQLGVEQQMRLKSEEQHLLMIDSLEENSKKLLVTQNSFGSPSQSYIKHNDIEKHLSS</sequence>
<protein>
    <submittedName>
        <fullName evidence="2">Uncharacterized protein</fullName>
    </submittedName>
</protein>
<proteinExistence type="predicted"/>
<feature type="compositionally biased region" description="Polar residues" evidence="1">
    <location>
        <begin position="126"/>
        <end position="151"/>
    </location>
</feature>
<feature type="compositionally biased region" description="Low complexity" evidence="1">
    <location>
        <begin position="68"/>
        <end position="85"/>
    </location>
</feature>
<feature type="compositionally biased region" description="Polar residues" evidence="1">
    <location>
        <begin position="1"/>
        <end position="32"/>
    </location>
</feature>